<dbReference type="SUPFAM" id="SSF52242">
    <property type="entry name" value="Cobalamin (vitamin B12)-binding domain"/>
    <property type="match status" value="1"/>
</dbReference>
<evidence type="ECO:0000259" key="21">
    <source>
        <dbReference type="PROSITE" id="PS50970"/>
    </source>
</evidence>
<feature type="domain" description="B12-binding" evidence="23">
    <location>
        <begin position="684"/>
        <end position="805"/>
    </location>
</feature>
<proteinExistence type="inferred from homology"/>
<dbReference type="AlphaFoldDB" id="A0A2S8RD53"/>
<keyword evidence="16" id="KW-0486">Methionine biosynthesis</keyword>
<evidence type="ECO:0000256" key="11">
    <source>
        <dbReference type="ARBA" id="ARBA00022628"/>
    </source>
</evidence>
<dbReference type="SUPFAM" id="SSF51717">
    <property type="entry name" value="Dihydropteroate synthetase-like"/>
    <property type="match status" value="1"/>
</dbReference>
<dbReference type="InterPro" id="IPR036594">
    <property type="entry name" value="Meth_synthase_dom"/>
</dbReference>
<gene>
    <name evidence="25" type="ORF">B9R14_13895</name>
</gene>
<feature type="domain" description="B12-binding N-terminal" evidence="24">
    <location>
        <begin position="589"/>
        <end position="683"/>
    </location>
</feature>
<dbReference type="PIRSF" id="PIRSF037472">
    <property type="entry name" value="DHPS_mtfrase"/>
    <property type="match status" value="1"/>
</dbReference>
<evidence type="ECO:0000256" key="15">
    <source>
        <dbReference type="ARBA" id="ARBA00022833"/>
    </source>
</evidence>
<dbReference type="GO" id="GO:0046653">
    <property type="term" value="P:tetrahydrofolate metabolic process"/>
    <property type="evidence" value="ECO:0007669"/>
    <property type="project" value="TreeGrafter"/>
</dbReference>
<comment type="function">
    <text evidence="18">Catalyzes the transfer of a methyl group from methyl-cobalamin to homocysteine, yielding enzyme-bound cob(I)alamin and methionine. Subsequently, remethylates the cofactor using methyltetrahydrofolate.</text>
</comment>
<evidence type="ECO:0000256" key="18">
    <source>
        <dbReference type="ARBA" id="ARBA00025552"/>
    </source>
</evidence>
<dbReference type="SUPFAM" id="SSF82282">
    <property type="entry name" value="Homocysteine S-methyltransferase"/>
    <property type="match status" value="1"/>
</dbReference>
<comment type="similarity">
    <text evidence="6">Belongs to the methylamine corrinoid protein family.</text>
</comment>
<dbReference type="Gene3D" id="3.40.50.280">
    <property type="entry name" value="Cobalamin-binding domain"/>
    <property type="match status" value="1"/>
</dbReference>
<dbReference type="FunFam" id="3.40.50.280:FF:000003">
    <property type="entry name" value="Dimethylamine methyltransferase corrinoid protein"/>
    <property type="match status" value="1"/>
</dbReference>
<dbReference type="Pfam" id="PF00809">
    <property type="entry name" value="Pterin_bind"/>
    <property type="match status" value="1"/>
</dbReference>
<dbReference type="SUPFAM" id="SSF47644">
    <property type="entry name" value="Methionine synthase domain"/>
    <property type="match status" value="1"/>
</dbReference>
<dbReference type="GO" id="GO:0005829">
    <property type="term" value="C:cytosol"/>
    <property type="evidence" value="ECO:0007669"/>
    <property type="project" value="TreeGrafter"/>
</dbReference>
<evidence type="ECO:0000256" key="2">
    <source>
        <dbReference type="ARBA" id="ARBA00001947"/>
    </source>
</evidence>
<comment type="catalytic activity">
    <reaction evidence="1">
        <text>(6S)-5-methyl-5,6,7,8-tetrahydrofolate + L-homocysteine = (6S)-5,6,7,8-tetrahydrofolate + L-methionine</text>
        <dbReference type="Rhea" id="RHEA:11172"/>
        <dbReference type="ChEBI" id="CHEBI:18608"/>
        <dbReference type="ChEBI" id="CHEBI:57453"/>
        <dbReference type="ChEBI" id="CHEBI:57844"/>
        <dbReference type="ChEBI" id="CHEBI:58199"/>
        <dbReference type="EC" id="2.1.1.13"/>
    </reaction>
</comment>
<dbReference type="RefSeq" id="WP_105368445.1">
    <property type="nucleotide sequence ID" value="NZ_NEMB01000003.1"/>
</dbReference>
<organism evidence="25 26">
    <name type="scientific">Acetivibrio saccincola</name>
    <dbReference type="NCBI Taxonomy" id="1677857"/>
    <lineage>
        <taxon>Bacteria</taxon>
        <taxon>Bacillati</taxon>
        <taxon>Bacillota</taxon>
        <taxon>Clostridia</taxon>
        <taxon>Eubacteriales</taxon>
        <taxon>Oscillospiraceae</taxon>
        <taxon>Acetivibrio</taxon>
    </lineage>
</organism>
<feature type="binding site" evidence="20">
    <location>
        <position position="273"/>
    </location>
    <ligand>
        <name>Zn(2+)</name>
        <dbReference type="ChEBI" id="CHEBI:29105"/>
    </ligand>
</feature>
<dbReference type="UniPathway" id="UPA00051">
    <property type="reaction ID" value="UER00081"/>
</dbReference>
<comment type="pathway">
    <text evidence="4">Amino-acid biosynthesis; L-methionine biosynthesis via de novo pathway; L-methionine from L-homocysteine (MetH route): step 1/1.</text>
</comment>
<evidence type="ECO:0000256" key="4">
    <source>
        <dbReference type="ARBA" id="ARBA00005178"/>
    </source>
</evidence>
<dbReference type="InterPro" id="IPR017215">
    <property type="entry name" value="MetH_bac"/>
</dbReference>
<comment type="cofactor">
    <cofactor evidence="3">
        <name>methylcob(III)alamin</name>
        <dbReference type="ChEBI" id="CHEBI:28115"/>
    </cofactor>
</comment>
<evidence type="ECO:0000256" key="5">
    <source>
        <dbReference type="ARBA" id="ARBA00010398"/>
    </source>
</evidence>
<reference evidence="25 26" key="1">
    <citation type="journal article" date="2018" name="Syst. Appl. Microbiol.">
        <title>Characterization and high-quality draft genome sequence of Herbivorax saccincola A7, an anaerobic, alkaliphilic, thermophilic, cellulolytic, and xylanolytic bacterium.</title>
        <authorList>
            <person name="Aikawa S."/>
            <person name="Baramee S."/>
            <person name="Sermsathanaswadi J."/>
            <person name="Thianheng P."/>
            <person name="Tachaapaikoon C."/>
            <person name="Shikata A."/>
            <person name="Waeonukul R."/>
            <person name="Pason P."/>
            <person name="Ratanakhanokchai K."/>
            <person name="Kosugi A."/>
        </authorList>
    </citation>
    <scope>NUCLEOTIDE SEQUENCE [LARGE SCALE GENOMIC DNA]</scope>
    <source>
        <strain evidence="25 26">A7</strain>
    </source>
</reference>
<dbReference type="InterPro" id="IPR000489">
    <property type="entry name" value="Pterin-binding_dom"/>
</dbReference>
<dbReference type="PROSITE" id="PS51332">
    <property type="entry name" value="B12_BINDING"/>
    <property type="match status" value="1"/>
</dbReference>
<keyword evidence="14 20" id="KW-0479">Metal-binding</keyword>
<evidence type="ECO:0000256" key="10">
    <source>
        <dbReference type="ARBA" id="ARBA00022605"/>
    </source>
</evidence>
<dbReference type="InterPro" id="IPR006158">
    <property type="entry name" value="Cobalamin-bd"/>
</dbReference>
<dbReference type="Pfam" id="PF02310">
    <property type="entry name" value="B12-binding"/>
    <property type="match status" value="1"/>
</dbReference>
<evidence type="ECO:0000256" key="8">
    <source>
        <dbReference type="ARBA" id="ARBA00013998"/>
    </source>
</evidence>
<dbReference type="GO" id="GO:0008705">
    <property type="term" value="F:methionine synthase activity"/>
    <property type="evidence" value="ECO:0007669"/>
    <property type="project" value="UniProtKB-EC"/>
</dbReference>
<dbReference type="GO" id="GO:0046872">
    <property type="term" value="F:metal ion binding"/>
    <property type="evidence" value="ECO:0007669"/>
    <property type="project" value="UniProtKB-KW"/>
</dbReference>
<dbReference type="Pfam" id="PF02574">
    <property type="entry name" value="S-methyl_trans"/>
    <property type="match status" value="1"/>
</dbReference>
<protein>
    <recommendedName>
        <fullName evidence="8">Methionine synthase</fullName>
        <ecNumber evidence="7">2.1.1.13</ecNumber>
    </recommendedName>
    <alternativeName>
        <fullName evidence="19">5-methyltetrahydrofolate--homocysteine methyltransferase</fullName>
    </alternativeName>
</protein>
<keyword evidence="15 20" id="KW-0862">Zinc</keyword>
<evidence type="ECO:0000256" key="3">
    <source>
        <dbReference type="ARBA" id="ARBA00001956"/>
    </source>
</evidence>
<evidence type="ECO:0000313" key="25">
    <source>
        <dbReference type="EMBL" id="PQQ67730.1"/>
    </source>
</evidence>
<dbReference type="PROSITE" id="PS51337">
    <property type="entry name" value="B12_BINDING_NTER"/>
    <property type="match status" value="1"/>
</dbReference>
<dbReference type="InterPro" id="IPR050554">
    <property type="entry name" value="Met_Synthase/Corrinoid"/>
</dbReference>
<dbReference type="InterPro" id="IPR036589">
    <property type="entry name" value="HCY_dom_sf"/>
</dbReference>
<evidence type="ECO:0000256" key="12">
    <source>
        <dbReference type="ARBA" id="ARBA00022679"/>
    </source>
</evidence>
<evidence type="ECO:0000256" key="14">
    <source>
        <dbReference type="ARBA" id="ARBA00022723"/>
    </source>
</evidence>
<feature type="domain" description="Hcy-binding" evidence="21">
    <location>
        <begin position="3"/>
        <end position="288"/>
    </location>
</feature>
<evidence type="ECO:0000259" key="23">
    <source>
        <dbReference type="PROSITE" id="PS51332"/>
    </source>
</evidence>
<evidence type="ECO:0000259" key="22">
    <source>
        <dbReference type="PROSITE" id="PS50972"/>
    </source>
</evidence>
<keyword evidence="13" id="KW-0949">S-adenosyl-L-methionine</keyword>
<dbReference type="Gene3D" id="3.20.20.330">
    <property type="entry name" value="Homocysteine-binding-like domain"/>
    <property type="match status" value="1"/>
</dbReference>
<dbReference type="InterPro" id="IPR036724">
    <property type="entry name" value="Cobalamin-bd_sf"/>
</dbReference>
<comment type="similarity">
    <text evidence="5">Belongs to the vitamin-B12 dependent methionine synthase family.</text>
</comment>
<keyword evidence="12 20" id="KW-0808">Transferase</keyword>
<dbReference type="EMBL" id="NEMB01000003">
    <property type="protein sequence ID" value="PQQ67730.1"/>
    <property type="molecule type" value="Genomic_DNA"/>
</dbReference>
<evidence type="ECO:0000256" key="9">
    <source>
        <dbReference type="ARBA" id="ARBA00022603"/>
    </source>
</evidence>
<dbReference type="PROSITE" id="PS50970">
    <property type="entry name" value="HCY"/>
    <property type="match status" value="1"/>
</dbReference>
<dbReference type="EC" id="2.1.1.13" evidence="7"/>
<dbReference type="InterPro" id="IPR003726">
    <property type="entry name" value="HCY_dom"/>
</dbReference>
<dbReference type="GO" id="GO:0031419">
    <property type="term" value="F:cobalamin binding"/>
    <property type="evidence" value="ECO:0007669"/>
    <property type="project" value="UniProtKB-KW"/>
</dbReference>
<keyword evidence="17" id="KW-0170">Cobalt</keyword>
<dbReference type="PANTHER" id="PTHR45833:SF1">
    <property type="entry name" value="METHIONINE SYNTHASE"/>
    <property type="match status" value="1"/>
</dbReference>
<dbReference type="OrthoDB" id="9803687at2"/>
<evidence type="ECO:0000256" key="7">
    <source>
        <dbReference type="ARBA" id="ARBA00012032"/>
    </source>
</evidence>
<keyword evidence="9 20" id="KW-0489">Methyltransferase</keyword>
<evidence type="ECO:0000256" key="1">
    <source>
        <dbReference type="ARBA" id="ARBA00001700"/>
    </source>
</evidence>
<dbReference type="Gene3D" id="3.20.20.20">
    <property type="entry name" value="Dihydropteroate synthase-like"/>
    <property type="match status" value="1"/>
</dbReference>
<keyword evidence="11" id="KW-0846">Cobalamin</keyword>
<dbReference type="Gene3D" id="1.10.1240.10">
    <property type="entry name" value="Methionine synthase domain"/>
    <property type="match status" value="1"/>
</dbReference>
<evidence type="ECO:0000256" key="6">
    <source>
        <dbReference type="ARBA" id="ARBA00010854"/>
    </source>
</evidence>
<dbReference type="Pfam" id="PF02607">
    <property type="entry name" value="B12-binding_2"/>
    <property type="match status" value="1"/>
</dbReference>
<accession>A0A2S8RD53</accession>
<comment type="caution">
    <text evidence="25">The sequence shown here is derived from an EMBL/GenBank/DDBJ whole genome shotgun (WGS) entry which is preliminary data.</text>
</comment>
<dbReference type="Proteomes" id="UP000239720">
    <property type="component" value="Unassembled WGS sequence"/>
</dbReference>
<dbReference type="InterPro" id="IPR003759">
    <property type="entry name" value="Cbl-bd_cap"/>
</dbReference>
<evidence type="ECO:0000313" key="26">
    <source>
        <dbReference type="Proteomes" id="UP000239720"/>
    </source>
</evidence>
<evidence type="ECO:0000256" key="16">
    <source>
        <dbReference type="ARBA" id="ARBA00023167"/>
    </source>
</evidence>
<feature type="binding site" evidence="20">
    <location>
        <position position="274"/>
    </location>
    <ligand>
        <name>Zn(2+)</name>
        <dbReference type="ChEBI" id="CHEBI:29105"/>
    </ligand>
</feature>
<dbReference type="PROSITE" id="PS50972">
    <property type="entry name" value="PTERIN_BINDING"/>
    <property type="match status" value="1"/>
</dbReference>
<evidence type="ECO:0000256" key="17">
    <source>
        <dbReference type="ARBA" id="ARBA00023285"/>
    </source>
</evidence>
<evidence type="ECO:0000259" key="24">
    <source>
        <dbReference type="PROSITE" id="PS51337"/>
    </source>
</evidence>
<feature type="domain" description="Pterin-binding" evidence="22">
    <location>
        <begin position="319"/>
        <end position="563"/>
    </location>
</feature>
<feature type="binding site" evidence="20">
    <location>
        <position position="208"/>
    </location>
    <ligand>
        <name>Zn(2+)</name>
        <dbReference type="ChEBI" id="CHEBI:29105"/>
    </ligand>
</feature>
<dbReference type="GO" id="GO:0050667">
    <property type="term" value="P:homocysteine metabolic process"/>
    <property type="evidence" value="ECO:0007669"/>
    <property type="project" value="TreeGrafter"/>
</dbReference>
<evidence type="ECO:0000256" key="13">
    <source>
        <dbReference type="ARBA" id="ARBA00022691"/>
    </source>
</evidence>
<keyword evidence="10" id="KW-0028">Amino-acid biosynthesis</keyword>
<evidence type="ECO:0000256" key="20">
    <source>
        <dbReference type="PROSITE-ProRule" id="PRU00333"/>
    </source>
</evidence>
<dbReference type="InterPro" id="IPR011005">
    <property type="entry name" value="Dihydropteroate_synth-like_sf"/>
</dbReference>
<dbReference type="SMART" id="SM01018">
    <property type="entry name" value="B12-binding_2"/>
    <property type="match status" value="1"/>
</dbReference>
<dbReference type="CDD" id="cd02070">
    <property type="entry name" value="corrinoid_protein_B12-BD"/>
    <property type="match status" value="1"/>
</dbReference>
<dbReference type="PANTHER" id="PTHR45833">
    <property type="entry name" value="METHIONINE SYNTHASE"/>
    <property type="match status" value="1"/>
</dbReference>
<name>A0A2S8RD53_9FIRM</name>
<comment type="cofactor">
    <cofactor evidence="2 20">
        <name>Zn(2+)</name>
        <dbReference type="ChEBI" id="CHEBI:29105"/>
    </cofactor>
</comment>
<evidence type="ECO:0000256" key="19">
    <source>
        <dbReference type="ARBA" id="ARBA00031040"/>
    </source>
</evidence>
<dbReference type="GO" id="GO:0032259">
    <property type="term" value="P:methylation"/>
    <property type="evidence" value="ECO:0007669"/>
    <property type="project" value="UniProtKB-KW"/>
</dbReference>
<sequence>MGKVSFRDFIKNNIVILDGATGTELQKRGMPLGVSPEKWALENPKILMDIQKSYIQAGSNVVYTCTFGGNRLKLAEFGLEDKVVEINRELAKISKEAAGDSAYVAGDISATGQFIEPFGDMPFEEAVEIYKEQVKGLLDGGVDLFIIETMVDIQEARAALIAVKESCNLPVCVSMTFDESKRTLTGTDPITALITLQSLGADVVGCNCSTGPEDMIEVIKEMKAYAKVPLLAKPNAGLPRLVNGKTEFDMDALKFSSYVKDLVEAGVNLLGGCCGTSPLYIEKIKENAKNLKPKAPCPKKVSCVTSARKTVFSGFDEPVIVVGERINPTGKKKLQEELKEGKKSEIRRFAFEQVEKGADILDVNVGMPGIDEKKTMVETLQFLSTIVEAPLCIDSSSYEVIEAALRVYPGRAIINSISAEKKKIEKLLPIAAKYGAMFILLPLNDEGVPEASQERCKIIEYVYKRALEYCFEKEDIIVDGLVMTVSSDQNAALETLKVIEWCRNEFGIGSILGLSNVSFGLPERNWINTAFLSMAIGRGLTMAIANPSSEILMSIKMACDVLMVKDKNSAKYIEKFGGKKSTKEKAVEKAEEKPHLSTLDKIYNAVLTGDRENIKELIDAAIKEGNEPSKIVDDYLIPAITKVGDLYDKREYFLPQLIQSAQTMKEAFGIVEPLLIKGDRKENKKCVVLATVKGDIHDIGKNIVGLMLRNYGFKVIDLGKDVMSEKIVETAKRENAHIIGLSALMTTTMVEMREVVKLAKKEGVKAKIMIGGAVVDSDYAKEIGADGYSEDAYAAVKLAEKLSAF</sequence>